<feature type="transmembrane region" description="Helical" evidence="1">
    <location>
        <begin position="30"/>
        <end position="46"/>
    </location>
</feature>
<evidence type="ECO:0000313" key="2">
    <source>
        <dbReference type="EMBL" id="MFC5441605.1"/>
    </source>
</evidence>
<keyword evidence="1" id="KW-0472">Membrane</keyword>
<keyword evidence="3" id="KW-1185">Reference proteome</keyword>
<keyword evidence="1" id="KW-1133">Transmembrane helix</keyword>
<accession>A0ABW0K1Y6</accession>
<organism evidence="2 3">
    <name type="scientific">Rhodanobacter ginsenosidimutans</name>
    <dbReference type="NCBI Taxonomy" id="490571"/>
    <lineage>
        <taxon>Bacteria</taxon>
        <taxon>Pseudomonadati</taxon>
        <taxon>Pseudomonadota</taxon>
        <taxon>Gammaproteobacteria</taxon>
        <taxon>Lysobacterales</taxon>
        <taxon>Rhodanobacteraceae</taxon>
        <taxon>Rhodanobacter</taxon>
    </lineage>
</organism>
<name>A0ABW0K1Y6_9GAMM</name>
<evidence type="ECO:0000313" key="3">
    <source>
        <dbReference type="Proteomes" id="UP001596018"/>
    </source>
</evidence>
<protein>
    <recommendedName>
        <fullName evidence="4">Lipoprotein</fullName>
    </recommendedName>
</protein>
<evidence type="ECO:0008006" key="4">
    <source>
        <dbReference type="Google" id="ProtNLM"/>
    </source>
</evidence>
<evidence type="ECO:0000256" key="1">
    <source>
        <dbReference type="SAM" id="Phobius"/>
    </source>
</evidence>
<comment type="caution">
    <text evidence="2">The sequence shown here is derived from an EMBL/GenBank/DDBJ whole genome shotgun (WGS) entry which is preliminary data.</text>
</comment>
<keyword evidence="1" id="KW-0812">Transmembrane</keyword>
<reference evidence="3" key="1">
    <citation type="journal article" date="2019" name="Int. J. Syst. Evol. Microbiol.">
        <title>The Global Catalogue of Microorganisms (GCM) 10K type strain sequencing project: providing services to taxonomists for standard genome sequencing and annotation.</title>
        <authorList>
            <consortium name="The Broad Institute Genomics Platform"/>
            <consortium name="The Broad Institute Genome Sequencing Center for Infectious Disease"/>
            <person name="Wu L."/>
            <person name="Ma J."/>
        </authorList>
    </citation>
    <scope>NUCLEOTIDE SEQUENCE [LARGE SCALE GENOMIC DNA]</scope>
    <source>
        <strain evidence="3">KACC 12822</strain>
    </source>
</reference>
<dbReference type="EMBL" id="JBHSMM010000007">
    <property type="protein sequence ID" value="MFC5441605.1"/>
    <property type="molecule type" value="Genomic_DNA"/>
</dbReference>
<sequence length="51" mass="5312">MSGAKRSGYLFMAAGCAFFLAAYLGTQVAFYGIAAAFIAIGASRMARAGRR</sequence>
<dbReference type="RefSeq" id="WP_377342275.1">
    <property type="nucleotide sequence ID" value="NZ_JALBWS010000007.1"/>
</dbReference>
<dbReference type="Proteomes" id="UP001596018">
    <property type="component" value="Unassembled WGS sequence"/>
</dbReference>
<proteinExistence type="predicted"/>
<gene>
    <name evidence="2" type="ORF">ACFPK0_16450</name>
</gene>